<comment type="caution">
    <text evidence="1">The sequence shown here is derived from an EMBL/GenBank/DDBJ whole genome shotgun (WGS) entry which is preliminary data.</text>
</comment>
<proteinExistence type="predicted"/>
<keyword evidence="2" id="KW-1185">Reference proteome</keyword>
<accession>A0ACB9I711</accession>
<organism evidence="1 2">
    <name type="scientific">Smallanthus sonchifolius</name>
    <dbReference type="NCBI Taxonomy" id="185202"/>
    <lineage>
        <taxon>Eukaryota</taxon>
        <taxon>Viridiplantae</taxon>
        <taxon>Streptophyta</taxon>
        <taxon>Embryophyta</taxon>
        <taxon>Tracheophyta</taxon>
        <taxon>Spermatophyta</taxon>
        <taxon>Magnoliopsida</taxon>
        <taxon>eudicotyledons</taxon>
        <taxon>Gunneridae</taxon>
        <taxon>Pentapetalae</taxon>
        <taxon>asterids</taxon>
        <taxon>campanulids</taxon>
        <taxon>Asterales</taxon>
        <taxon>Asteraceae</taxon>
        <taxon>Asteroideae</taxon>
        <taxon>Heliantheae alliance</taxon>
        <taxon>Millerieae</taxon>
        <taxon>Smallanthus</taxon>
    </lineage>
</organism>
<gene>
    <name evidence="1" type="ORF">L1987_31314</name>
</gene>
<reference evidence="2" key="1">
    <citation type="journal article" date="2022" name="Mol. Ecol. Resour.">
        <title>The genomes of chicory, endive, great burdock and yacon provide insights into Asteraceae palaeo-polyploidization history and plant inulin production.</title>
        <authorList>
            <person name="Fan W."/>
            <person name="Wang S."/>
            <person name="Wang H."/>
            <person name="Wang A."/>
            <person name="Jiang F."/>
            <person name="Liu H."/>
            <person name="Zhao H."/>
            <person name="Xu D."/>
            <person name="Zhang Y."/>
        </authorList>
    </citation>
    <scope>NUCLEOTIDE SEQUENCE [LARGE SCALE GENOMIC DNA]</scope>
    <source>
        <strain evidence="2">cv. Yunnan</strain>
    </source>
</reference>
<protein>
    <submittedName>
        <fullName evidence="1">Uncharacterized protein</fullName>
    </submittedName>
</protein>
<evidence type="ECO:0000313" key="2">
    <source>
        <dbReference type="Proteomes" id="UP001056120"/>
    </source>
</evidence>
<dbReference type="Proteomes" id="UP001056120">
    <property type="component" value="Linkage Group LG10"/>
</dbReference>
<reference evidence="1 2" key="2">
    <citation type="journal article" date="2022" name="Mol. Ecol. Resour.">
        <title>The genomes of chicory, endive, great burdock and yacon provide insights into Asteraceae paleo-polyploidization history and plant inulin production.</title>
        <authorList>
            <person name="Fan W."/>
            <person name="Wang S."/>
            <person name="Wang H."/>
            <person name="Wang A."/>
            <person name="Jiang F."/>
            <person name="Liu H."/>
            <person name="Zhao H."/>
            <person name="Xu D."/>
            <person name="Zhang Y."/>
        </authorList>
    </citation>
    <scope>NUCLEOTIDE SEQUENCE [LARGE SCALE GENOMIC DNA]</scope>
    <source>
        <strain evidence="2">cv. Yunnan</strain>
        <tissue evidence="1">Leaves</tissue>
    </source>
</reference>
<sequence>MESHINQQAPKLEDFLSSDTTTTVATAATTQSMNTFLYTDVSQTETQDSSSLTHIFIFIKHPKMVHLNISVFKC</sequence>
<evidence type="ECO:0000313" key="1">
    <source>
        <dbReference type="EMBL" id="KAI3803165.1"/>
    </source>
</evidence>
<dbReference type="EMBL" id="CM042027">
    <property type="protein sequence ID" value="KAI3803165.1"/>
    <property type="molecule type" value="Genomic_DNA"/>
</dbReference>
<name>A0ACB9I711_9ASTR</name>